<evidence type="ECO:0000256" key="2">
    <source>
        <dbReference type="ARBA" id="ARBA00023002"/>
    </source>
</evidence>
<dbReference type="InterPro" id="IPR011032">
    <property type="entry name" value="GroES-like_sf"/>
</dbReference>
<dbReference type="PANTHER" id="PTHR45348:SF2">
    <property type="entry name" value="ZINC-TYPE ALCOHOL DEHYDROGENASE-LIKE PROTEIN C2E1P3.01"/>
    <property type="match status" value="1"/>
</dbReference>
<dbReference type="Gene3D" id="3.90.180.10">
    <property type="entry name" value="Medium-chain alcohol dehydrogenases, catalytic domain"/>
    <property type="match status" value="1"/>
</dbReference>
<dbReference type="Gene3D" id="3.40.50.720">
    <property type="entry name" value="NAD(P)-binding Rossmann-like Domain"/>
    <property type="match status" value="1"/>
</dbReference>
<comment type="similarity">
    <text evidence="1">Belongs to the zinc-containing alcohol dehydrogenase family.</text>
</comment>
<dbReference type="Proteomes" id="UP001446871">
    <property type="component" value="Unassembled WGS sequence"/>
</dbReference>
<evidence type="ECO:0000313" key="5">
    <source>
        <dbReference type="Proteomes" id="UP001446871"/>
    </source>
</evidence>
<reference evidence="4 5" key="1">
    <citation type="submission" date="2023-01" db="EMBL/GenBank/DDBJ databases">
        <title>Analysis of 21 Apiospora genomes using comparative genomics revels a genus with tremendous synthesis potential of carbohydrate active enzymes and secondary metabolites.</title>
        <authorList>
            <person name="Sorensen T."/>
        </authorList>
    </citation>
    <scope>NUCLEOTIDE SEQUENCE [LARGE SCALE GENOMIC DNA]</scope>
    <source>
        <strain evidence="4 5">CBS 83171</strain>
    </source>
</reference>
<proteinExistence type="inferred from homology"/>
<evidence type="ECO:0000256" key="1">
    <source>
        <dbReference type="ARBA" id="ARBA00008072"/>
    </source>
</evidence>
<name>A0ABR1UZ16_9PEZI</name>
<dbReference type="CDD" id="cd08249">
    <property type="entry name" value="enoyl_reductase_like"/>
    <property type="match status" value="1"/>
</dbReference>
<accession>A0ABR1UZ16</accession>
<gene>
    <name evidence="4" type="ORF">PG996_008818</name>
</gene>
<dbReference type="Pfam" id="PF08240">
    <property type="entry name" value="ADH_N"/>
    <property type="match status" value="1"/>
</dbReference>
<dbReference type="InterPro" id="IPR013154">
    <property type="entry name" value="ADH-like_N"/>
</dbReference>
<dbReference type="PANTHER" id="PTHR45348">
    <property type="entry name" value="HYPOTHETICAL OXIDOREDUCTASE (EUROFUNG)"/>
    <property type="match status" value="1"/>
</dbReference>
<dbReference type="EMBL" id="JAQQWM010000005">
    <property type="protein sequence ID" value="KAK8064166.1"/>
    <property type="molecule type" value="Genomic_DNA"/>
</dbReference>
<protein>
    <submittedName>
        <fullName evidence="4">GroES-like protein</fullName>
    </submittedName>
</protein>
<comment type="caution">
    <text evidence="4">The sequence shown here is derived from an EMBL/GenBank/DDBJ whole genome shotgun (WGS) entry which is preliminary data.</text>
</comment>
<dbReference type="InterPro" id="IPR020843">
    <property type="entry name" value="ER"/>
</dbReference>
<evidence type="ECO:0000313" key="4">
    <source>
        <dbReference type="EMBL" id="KAK8064166.1"/>
    </source>
</evidence>
<dbReference type="SMART" id="SM00829">
    <property type="entry name" value="PKS_ER"/>
    <property type="match status" value="1"/>
</dbReference>
<keyword evidence="2" id="KW-0560">Oxidoreductase</keyword>
<keyword evidence="5" id="KW-1185">Reference proteome</keyword>
<dbReference type="InterPro" id="IPR036291">
    <property type="entry name" value="NAD(P)-bd_dom_sf"/>
</dbReference>
<dbReference type="SUPFAM" id="SSF50129">
    <property type="entry name" value="GroES-like"/>
    <property type="match status" value="1"/>
</dbReference>
<dbReference type="InterPro" id="IPR047122">
    <property type="entry name" value="Trans-enoyl_RdTase-like"/>
</dbReference>
<evidence type="ECO:0000259" key="3">
    <source>
        <dbReference type="SMART" id="SM00829"/>
    </source>
</evidence>
<organism evidence="4 5">
    <name type="scientific">Apiospora saccharicola</name>
    <dbReference type="NCBI Taxonomy" id="335842"/>
    <lineage>
        <taxon>Eukaryota</taxon>
        <taxon>Fungi</taxon>
        <taxon>Dikarya</taxon>
        <taxon>Ascomycota</taxon>
        <taxon>Pezizomycotina</taxon>
        <taxon>Sordariomycetes</taxon>
        <taxon>Xylariomycetidae</taxon>
        <taxon>Amphisphaeriales</taxon>
        <taxon>Apiosporaceae</taxon>
        <taxon>Apiospora</taxon>
    </lineage>
</organism>
<sequence length="398" mass="41933">MSSSTTTHLAAISLGKGQPLEVQSRPTPKPGPGELLVLVKSVALNPADGLMRDLGLFIVEYPTVIGFDMAGLVLEAGDDVPDDATPGGISFRPGITRVAAHSASYWRSWAPDYGIFQERCLIPWQHATPLPDDSMSWNEAATLPVATVVALNAWGTLGFTVPTSASASASHPVLINSTGPTTRGGEDAPLKSQKREALLIWGASSSVGTMGVQTARLIREDVSSPVAAVYATSGPANMKYVESLGADRVFDYKDPGVVEAIVAAATEDGVVIRHCFLAMGHLALCQAVLKVFLVEDEEGGGKQKRKAAIGSAPPLPADAEILDGVETVFLEPSTDEVKGLEQVRYWMGTWLRESLEKRLVKPSPGPKVVGKGLGAINTGLDMVLQGVSCAKLVVEIGE</sequence>
<feature type="domain" description="Enoyl reductase (ER)" evidence="3">
    <location>
        <begin position="17"/>
        <end position="394"/>
    </location>
</feature>
<dbReference type="SUPFAM" id="SSF51735">
    <property type="entry name" value="NAD(P)-binding Rossmann-fold domains"/>
    <property type="match status" value="1"/>
</dbReference>